<dbReference type="GeneID" id="85449865"/>
<evidence type="ECO:0000313" key="2">
    <source>
        <dbReference type="EMBL" id="KAK1676505.1"/>
    </source>
</evidence>
<reference evidence="2" key="1">
    <citation type="submission" date="2021-06" db="EMBL/GenBank/DDBJ databases">
        <title>Comparative genomics, transcriptomics and evolutionary studies reveal genomic signatures of adaptation to plant cell wall in hemibiotrophic fungi.</title>
        <authorList>
            <consortium name="DOE Joint Genome Institute"/>
            <person name="Baroncelli R."/>
            <person name="Diaz J.F."/>
            <person name="Benocci T."/>
            <person name="Peng M."/>
            <person name="Battaglia E."/>
            <person name="Haridas S."/>
            <person name="Andreopoulos W."/>
            <person name="Labutti K."/>
            <person name="Pangilinan J."/>
            <person name="Floch G.L."/>
            <person name="Makela M.R."/>
            <person name="Henrissat B."/>
            <person name="Grigoriev I.V."/>
            <person name="Crouch J.A."/>
            <person name="De Vries R.P."/>
            <person name="Sukno S.A."/>
            <person name="Thon M.R."/>
        </authorList>
    </citation>
    <scope>NUCLEOTIDE SEQUENCE</scope>
    <source>
        <strain evidence="2">CBS 193.32</strain>
    </source>
</reference>
<proteinExistence type="predicted"/>
<evidence type="ECO:0000256" key="1">
    <source>
        <dbReference type="SAM" id="MobiDB-lite"/>
    </source>
</evidence>
<organism evidence="2 3">
    <name type="scientific">Colletotrichum godetiae</name>
    <dbReference type="NCBI Taxonomy" id="1209918"/>
    <lineage>
        <taxon>Eukaryota</taxon>
        <taxon>Fungi</taxon>
        <taxon>Dikarya</taxon>
        <taxon>Ascomycota</taxon>
        <taxon>Pezizomycotina</taxon>
        <taxon>Sordariomycetes</taxon>
        <taxon>Hypocreomycetidae</taxon>
        <taxon>Glomerellales</taxon>
        <taxon>Glomerellaceae</taxon>
        <taxon>Colletotrichum</taxon>
        <taxon>Colletotrichum acutatum species complex</taxon>
    </lineage>
</organism>
<keyword evidence="3" id="KW-1185">Reference proteome</keyword>
<dbReference type="AlphaFoldDB" id="A0AAJ0ANI2"/>
<name>A0AAJ0ANI2_9PEZI</name>
<gene>
    <name evidence="2" type="ORF">BDP55DRAFT_105380</name>
</gene>
<feature type="compositionally biased region" description="Polar residues" evidence="1">
    <location>
        <begin position="66"/>
        <end position="75"/>
    </location>
</feature>
<sequence length="115" mass="13155">MRNVVLVSVTHQCARLIVSEPKKVENDEGWEIRKVWENAKSFHRRPAQYHPPEEKQTLTCRKGAQTDGQSRQGQRCCNCKGREGGRTAVSLCRNATMGPWRKSWRRGQRGKGPVP</sequence>
<dbReference type="RefSeq" id="XP_060430508.1">
    <property type="nucleotide sequence ID" value="XM_060565339.1"/>
</dbReference>
<feature type="region of interest" description="Disordered" evidence="1">
    <location>
        <begin position="45"/>
        <end position="84"/>
    </location>
</feature>
<dbReference type="EMBL" id="JAHMHR010000017">
    <property type="protein sequence ID" value="KAK1676505.1"/>
    <property type="molecule type" value="Genomic_DNA"/>
</dbReference>
<protein>
    <submittedName>
        <fullName evidence="2">Uncharacterized protein</fullName>
    </submittedName>
</protein>
<accession>A0AAJ0ANI2</accession>
<evidence type="ECO:0000313" key="3">
    <source>
        <dbReference type="Proteomes" id="UP001224890"/>
    </source>
</evidence>
<dbReference type="Proteomes" id="UP001224890">
    <property type="component" value="Unassembled WGS sequence"/>
</dbReference>
<comment type="caution">
    <text evidence="2">The sequence shown here is derived from an EMBL/GenBank/DDBJ whole genome shotgun (WGS) entry which is preliminary data.</text>
</comment>